<dbReference type="GO" id="GO:0004672">
    <property type="term" value="F:protein kinase activity"/>
    <property type="evidence" value="ECO:0007669"/>
    <property type="project" value="InterPro"/>
</dbReference>
<dbReference type="InterPro" id="IPR000719">
    <property type="entry name" value="Prot_kinase_dom"/>
</dbReference>
<feature type="domain" description="EGF-like" evidence="9">
    <location>
        <begin position="292"/>
        <end position="333"/>
    </location>
</feature>
<evidence type="ECO:0000256" key="2">
    <source>
        <dbReference type="ARBA" id="ARBA00022536"/>
    </source>
</evidence>
<dbReference type="Pfam" id="PF13947">
    <property type="entry name" value="GUB_WAK_bind"/>
    <property type="match status" value="1"/>
</dbReference>
<dbReference type="SMART" id="SM00220">
    <property type="entry name" value="S_TKc"/>
    <property type="match status" value="1"/>
</dbReference>
<evidence type="ECO:0000256" key="7">
    <source>
        <dbReference type="SAM" id="SignalP"/>
    </source>
</evidence>
<name>A0A834ZX03_TETSI</name>
<dbReference type="InterPro" id="IPR018097">
    <property type="entry name" value="EGF_Ca-bd_CS"/>
</dbReference>
<keyword evidence="6" id="KW-1133">Transmembrane helix</keyword>
<dbReference type="PANTHER" id="PTHR33491">
    <property type="entry name" value="OSJNBA0016N04.9 PROTEIN"/>
    <property type="match status" value="1"/>
</dbReference>
<comment type="caution">
    <text evidence="10">The sequence shown here is derived from an EMBL/GenBank/DDBJ whole genome shotgun (WGS) entry which is preliminary data.</text>
</comment>
<evidence type="ECO:0000259" key="8">
    <source>
        <dbReference type="PROSITE" id="PS50011"/>
    </source>
</evidence>
<protein>
    <submittedName>
        <fullName evidence="10">Uncharacterized protein</fullName>
    </submittedName>
</protein>
<dbReference type="PROSITE" id="PS50026">
    <property type="entry name" value="EGF_3"/>
    <property type="match status" value="1"/>
</dbReference>
<dbReference type="SUPFAM" id="SSF57196">
    <property type="entry name" value="EGF/Laminin"/>
    <property type="match status" value="1"/>
</dbReference>
<dbReference type="SMART" id="SM00179">
    <property type="entry name" value="EGF_CA"/>
    <property type="match status" value="1"/>
</dbReference>
<evidence type="ECO:0000256" key="4">
    <source>
        <dbReference type="ARBA" id="ARBA00023157"/>
    </source>
</evidence>
<feature type="disulfide bond" evidence="5">
    <location>
        <begin position="296"/>
        <end position="306"/>
    </location>
</feature>
<evidence type="ECO:0000256" key="1">
    <source>
        <dbReference type="ARBA" id="ARBA00004167"/>
    </source>
</evidence>
<dbReference type="PROSITE" id="PS01187">
    <property type="entry name" value="EGF_CA"/>
    <property type="match status" value="1"/>
</dbReference>
<feature type="domain" description="Protein kinase" evidence="8">
    <location>
        <begin position="235"/>
        <end position="506"/>
    </location>
</feature>
<feature type="transmembrane region" description="Helical" evidence="6">
    <location>
        <begin position="342"/>
        <end position="364"/>
    </location>
</feature>
<dbReference type="OrthoDB" id="4062651at2759"/>
<dbReference type="Pfam" id="PF00069">
    <property type="entry name" value="Pkinase"/>
    <property type="match status" value="1"/>
</dbReference>
<evidence type="ECO:0000313" key="11">
    <source>
        <dbReference type="Proteomes" id="UP000655225"/>
    </source>
</evidence>
<dbReference type="PROSITE" id="PS50011">
    <property type="entry name" value="PROTEIN_KINASE_DOM"/>
    <property type="match status" value="1"/>
</dbReference>
<sequence length="506" mass="56843">MLFDKEEAMVLCVLLHLILLSLTAAHSQQTLPGCSQDKCGSVTIPYPFGLTGYPNCHRQLMDISCYHSFNPPKLFLSTGDVEVLDISLQGQVRIKFRNVRDCYEDGVRTDWNSPSIDMYGYPYTFSDTRNRFIAIGCDTLGYITGSNGRNYTGGGVSYCYSRESIIDKTCSGIGCCETMIPKGVKNFTLKLTSFDNHIQTGVFNPCSFAFIVEKDWYNFSASDLFDFQGRREVPVVMDWAIGNESCEQVKRGEDYACGENSHCLNATNGLGYHCHCNKGYQGNPYLPDGCQDIDECADKNRCEGICINTPGNYRCSCRHGTYDEGVKDGDRCIPNPFPVMQVILGTGLGLLFLLVGSSFLFWGIQKRRLIKLKAEFFEKNGGMLLQQQMSNREASIPIIHRDIKSTNILLDENFSAKVSDFGASRLVPLDQTQLSTLVQGTLGYLDPEYLQTSQLTEKSDVYSYGIVLMELLTGKKALSFERPEEERNLSMYFVSSMKQNRLFEIL</sequence>
<dbReference type="AlphaFoldDB" id="A0A834ZX03"/>
<dbReference type="PROSITE" id="PS00108">
    <property type="entry name" value="PROTEIN_KINASE_ST"/>
    <property type="match status" value="1"/>
</dbReference>
<dbReference type="InterPro" id="IPR000742">
    <property type="entry name" value="EGF"/>
</dbReference>
<dbReference type="GO" id="GO:0016020">
    <property type="term" value="C:membrane"/>
    <property type="evidence" value="ECO:0007669"/>
    <property type="project" value="UniProtKB-SubCell"/>
</dbReference>
<proteinExistence type="predicted"/>
<dbReference type="SUPFAM" id="SSF56112">
    <property type="entry name" value="Protein kinase-like (PK-like)"/>
    <property type="match status" value="1"/>
</dbReference>
<keyword evidence="4 5" id="KW-1015">Disulfide bond</keyword>
<comment type="caution">
    <text evidence="5">Lacks conserved residue(s) required for the propagation of feature annotation.</text>
</comment>
<keyword evidence="6" id="KW-0812">Transmembrane</keyword>
<evidence type="ECO:0000256" key="6">
    <source>
        <dbReference type="SAM" id="Phobius"/>
    </source>
</evidence>
<dbReference type="OMA" id="PLFICET"/>
<reference evidence="10 11" key="1">
    <citation type="submission" date="2020-04" db="EMBL/GenBank/DDBJ databases">
        <title>Plant Genome Project.</title>
        <authorList>
            <person name="Zhang R.-G."/>
        </authorList>
    </citation>
    <scope>NUCLEOTIDE SEQUENCE [LARGE SCALE GENOMIC DNA]</scope>
    <source>
        <strain evidence="10">YNK0</strain>
        <tissue evidence="10">Leaf</tissue>
    </source>
</reference>
<evidence type="ECO:0000259" key="9">
    <source>
        <dbReference type="PROSITE" id="PS50026"/>
    </source>
</evidence>
<dbReference type="InterPro" id="IPR049883">
    <property type="entry name" value="NOTCH1_EGF-like"/>
</dbReference>
<evidence type="ECO:0000313" key="10">
    <source>
        <dbReference type="EMBL" id="KAF8410197.1"/>
    </source>
</evidence>
<dbReference type="InterPro" id="IPR011009">
    <property type="entry name" value="Kinase-like_dom_sf"/>
</dbReference>
<dbReference type="PROSITE" id="PS00010">
    <property type="entry name" value="ASX_HYDROXYL"/>
    <property type="match status" value="1"/>
</dbReference>
<dbReference type="FunFam" id="2.10.25.10:FF:000628">
    <property type="entry name" value="Wall-associated receptor kinase 2"/>
    <property type="match status" value="1"/>
</dbReference>
<dbReference type="CDD" id="cd00054">
    <property type="entry name" value="EGF_CA"/>
    <property type="match status" value="1"/>
</dbReference>
<evidence type="ECO:0000256" key="3">
    <source>
        <dbReference type="ARBA" id="ARBA00022729"/>
    </source>
</evidence>
<feature type="signal peptide" evidence="7">
    <location>
        <begin position="1"/>
        <end position="27"/>
    </location>
</feature>
<keyword evidence="3 7" id="KW-0732">Signal</keyword>
<dbReference type="InterPro" id="IPR008271">
    <property type="entry name" value="Ser/Thr_kinase_AS"/>
</dbReference>
<evidence type="ECO:0000256" key="5">
    <source>
        <dbReference type="PROSITE-ProRule" id="PRU00076"/>
    </source>
</evidence>
<dbReference type="GO" id="GO:0005509">
    <property type="term" value="F:calcium ion binding"/>
    <property type="evidence" value="ECO:0007669"/>
    <property type="project" value="InterPro"/>
</dbReference>
<dbReference type="Gene3D" id="2.10.25.10">
    <property type="entry name" value="Laminin"/>
    <property type="match status" value="2"/>
</dbReference>
<keyword evidence="2 5" id="KW-0245">EGF-like domain</keyword>
<keyword evidence="6" id="KW-0472">Membrane</keyword>
<dbReference type="GO" id="GO:0030247">
    <property type="term" value="F:polysaccharide binding"/>
    <property type="evidence" value="ECO:0007669"/>
    <property type="project" value="InterPro"/>
</dbReference>
<feature type="chain" id="PRO_5032644430" evidence="7">
    <location>
        <begin position="28"/>
        <end position="506"/>
    </location>
</feature>
<dbReference type="InterPro" id="IPR025287">
    <property type="entry name" value="WAK_GUB"/>
</dbReference>
<dbReference type="SMART" id="SM00181">
    <property type="entry name" value="EGF"/>
    <property type="match status" value="2"/>
</dbReference>
<dbReference type="GO" id="GO:0005524">
    <property type="term" value="F:ATP binding"/>
    <property type="evidence" value="ECO:0007669"/>
    <property type="project" value="InterPro"/>
</dbReference>
<dbReference type="EMBL" id="JABCRI010000002">
    <property type="protein sequence ID" value="KAF8410197.1"/>
    <property type="molecule type" value="Genomic_DNA"/>
</dbReference>
<accession>A0A834ZX03</accession>
<comment type="subcellular location">
    <subcellularLocation>
        <location evidence="1">Membrane</location>
        <topology evidence="1">Single-pass membrane protein</topology>
    </subcellularLocation>
</comment>
<dbReference type="Proteomes" id="UP000655225">
    <property type="component" value="Unassembled WGS sequence"/>
</dbReference>
<organism evidence="10 11">
    <name type="scientific">Tetracentron sinense</name>
    <name type="common">Spur-leaf</name>
    <dbReference type="NCBI Taxonomy" id="13715"/>
    <lineage>
        <taxon>Eukaryota</taxon>
        <taxon>Viridiplantae</taxon>
        <taxon>Streptophyta</taxon>
        <taxon>Embryophyta</taxon>
        <taxon>Tracheophyta</taxon>
        <taxon>Spermatophyta</taxon>
        <taxon>Magnoliopsida</taxon>
        <taxon>Trochodendrales</taxon>
        <taxon>Trochodendraceae</taxon>
        <taxon>Tetracentron</taxon>
    </lineage>
</organism>
<dbReference type="Pfam" id="PF07645">
    <property type="entry name" value="EGF_CA"/>
    <property type="match status" value="1"/>
</dbReference>
<dbReference type="Gene3D" id="1.10.510.10">
    <property type="entry name" value="Transferase(Phosphotransferase) domain 1"/>
    <property type="match status" value="1"/>
</dbReference>
<dbReference type="InterPro" id="IPR000152">
    <property type="entry name" value="EGF-type_Asp/Asn_hydroxyl_site"/>
</dbReference>
<gene>
    <name evidence="10" type="ORF">HHK36_002719</name>
</gene>
<keyword evidence="11" id="KW-1185">Reference proteome</keyword>
<dbReference type="InterPro" id="IPR001881">
    <property type="entry name" value="EGF-like_Ca-bd_dom"/>
</dbReference>